<proteinExistence type="predicted"/>
<protein>
    <recommendedName>
        <fullName evidence="2">J domain-containing protein</fullName>
    </recommendedName>
</protein>
<sequence>MPWFECIDCGEEFWREEDERWKVRCYDCWRARKEAEQAEKQWEASELRRLQEEVKRLYQTIGAHQTIIEGLRYHLTFLIFAAHPDRNGDDPRATEATKWLLEARDLLKGGTV</sequence>
<evidence type="ECO:0008006" key="2">
    <source>
        <dbReference type="Google" id="ProtNLM"/>
    </source>
</evidence>
<comment type="caution">
    <text evidence="1">The sequence shown here is derived from an EMBL/GenBank/DDBJ whole genome shotgun (WGS) entry which is preliminary data.</text>
</comment>
<dbReference type="EMBL" id="DTKJ01000034">
    <property type="protein sequence ID" value="HGZ11488.1"/>
    <property type="molecule type" value="Genomic_DNA"/>
</dbReference>
<organism evidence="1">
    <name type="scientific">Desulfobacca acetoxidans</name>
    <dbReference type="NCBI Taxonomy" id="60893"/>
    <lineage>
        <taxon>Bacteria</taxon>
        <taxon>Pseudomonadati</taxon>
        <taxon>Thermodesulfobacteriota</taxon>
        <taxon>Desulfobaccia</taxon>
        <taxon>Desulfobaccales</taxon>
        <taxon>Desulfobaccaceae</taxon>
        <taxon>Desulfobacca</taxon>
    </lineage>
</organism>
<evidence type="ECO:0000313" key="1">
    <source>
        <dbReference type="EMBL" id="HGZ11488.1"/>
    </source>
</evidence>
<name>A0A7C5ALE6_9BACT</name>
<accession>A0A7C5ALE6</accession>
<dbReference type="AlphaFoldDB" id="A0A7C5ALE6"/>
<reference evidence="1" key="1">
    <citation type="journal article" date="2020" name="mSystems">
        <title>Genome- and Community-Level Interaction Insights into Carbon Utilization and Element Cycling Functions of Hydrothermarchaeota in Hydrothermal Sediment.</title>
        <authorList>
            <person name="Zhou Z."/>
            <person name="Liu Y."/>
            <person name="Xu W."/>
            <person name="Pan J."/>
            <person name="Luo Z.H."/>
            <person name="Li M."/>
        </authorList>
    </citation>
    <scope>NUCLEOTIDE SEQUENCE [LARGE SCALE GENOMIC DNA]</scope>
    <source>
        <strain evidence="1">SpSt-853</strain>
    </source>
</reference>
<gene>
    <name evidence="1" type="ORF">ENW48_04665</name>
</gene>